<feature type="transmembrane region" description="Helical" evidence="1">
    <location>
        <begin position="48"/>
        <end position="69"/>
    </location>
</feature>
<keyword evidence="3" id="KW-1185">Reference proteome</keyword>
<dbReference type="STRING" id="337097.BHF71_01280"/>
<organism evidence="2 3">
    <name type="scientific">Vulcanibacillus modesticaldus</name>
    <dbReference type="NCBI Taxonomy" id="337097"/>
    <lineage>
        <taxon>Bacteria</taxon>
        <taxon>Bacillati</taxon>
        <taxon>Bacillota</taxon>
        <taxon>Bacilli</taxon>
        <taxon>Bacillales</taxon>
        <taxon>Bacillaceae</taxon>
        <taxon>Vulcanibacillus</taxon>
    </lineage>
</organism>
<dbReference type="InterPro" id="IPR032820">
    <property type="entry name" value="ATPase_put"/>
</dbReference>
<dbReference type="AlphaFoldDB" id="A0A1D2YW36"/>
<dbReference type="Pfam" id="PF09527">
    <property type="entry name" value="ATPase_gene1"/>
    <property type="match status" value="1"/>
</dbReference>
<dbReference type="Proteomes" id="UP000243739">
    <property type="component" value="Unassembled WGS sequence"/>
</dbReference>
<dbReference type="OrthoDB" id="282803at2"/>
<keyword evidence="1" id="KW-0812">Transmembrane</keyword>
<evidence type="ECO:0008006" key="4">
    <source>
        <dbReference type="Google" id="ProtNLM"/>
    </source>
</evidence>
<evidence type="ECO:0000313" key="3">
    <source>
        <dbReference type="Proteomes" id="UP000243739"/>
    </source>
</evidence>
<keyword evidence="1" id="KW-0472">Membrane</keyword>
<accession>A0A1D2YW36</accession>
<feature type="transmembrane region" description="Helical" evidence="1">
    <location>
        <begin position="12"/>
        <end position="36"/>
    </location>
</feature>
<protein>
    <recommendedName>
        <fullName evidence="4">ATPase F0F1</fullName>
    </recommendedName>
</protein>
<comment type="caution">
    <text evidence="2">The sequence shown here is derived from an EMBL/GenBank/DDBJ whole genome shotgun (WGS) entry which is preliminary data.</text>
</comment>
<evidence type="ECO:0000256" key="1">
    <source>
        <dbReference type="SAM" id="Phobius"/>
    </source>
</evidence>
<evidence type="ECO:0000313" key="2">
    <source>
        <dbReference type="EMBL" id="OEF99835.1"/>
    </source>
</evidence>
<gene>
    <name evidence="2" type="ORF">BHF71_01280</name>
</gene>
<reference evidence="2 3" key="1">
    <citation type="submission" date="2016-09" db="EMBL/GenBank/DDBJ databases">
        <title>Draft genome sequence for the type strain of Vulcanibacillus modesticaldus BR, a strictly anaerobic, moderately thermophilic, and nitrate-reducing bacterium from deep sea-hydrothermal vents of the Mid-Atlantic Ridge.</title>
        <authorList>
            <person name="Abin C.A."/>
            <person name="Hollibaugh J.T."/>
        </authorList>
    </citation>
    <scope>NUCLEOTIDE SEQUENCE [LARGE SCALE GENOMIC DNA]</scope>
    <source>
        <strain evidence="2 3">BR</strain>
    </source>
</reference>
<proteinExistence type="predicted"/>
<name>A0A1D2YW36_9BACI</name>
<sequence length="75" mass="8435">MKQGKEKQTNPWHAMAVVGVVGTELATLLIIGVWLGRKVDSYFQTSPIFLIIGIFSGFVLGIWFVIRLIKPFIED</sequence>
<dbReference type="RefSeq" id="WP_069656322.1">
    <property type="nucleotide sequence ID" value="NZ_MIJF01000013.1"/>
</dbReference>
<keyword evidence="1" id="KW-1133">Transmembrane helix</keyword>
<dbReference type="EMBL" id="MIJF01000013">
    <property type="protein sequence ID" value="OEF99835.1"/>
    <property type="molecule type" value="Genomic_DNA"/>
</dbReference>